<dbReference type="Proteomes" id="UP000035680">
    <property type="component" value="Unassembled WGS sequence"/>
</dbReference>
<accession>A0A0K0G461</accession>
<name>A0A0K0G461_STRVS</name>
<dbReference type="InterPro" id="IPR000408">
    <property type="entry name" value="Reg_chr_condens"/>
</dbReference>
<evidence type="ECO:0000313" key="2">
    <source>
        <dbReference type="Proteomes" id="UP000035680"/>
    </source>
</evidence>
<dbReference type="AlphaFoldDB" id="A0A0K0G461"/>
<sequence>MWKNPRKVYVSGFASTGSFGIKNLILSENRTEIVNRPKKINFFNNKDISKISSGFGFSLFANNDKLYGAGLNNYYQLGKAPVKKGFKEKEPDKWYIHPKEIILPSDCGKIRDISSGRLHSLILTDSGVYGMGDNSHGQCGFDNDLIDKNVLTNRTIDVWGKIELDGDEEIRRILCILDTSYIVTKSGKVYAFGLGEDGQVGNGEYGTFKKPTLVGGDITNEHIVHIGGSTDTLIALSSKGDIFLWGQNEYHQMDLITSNLQLNLPKHFPLNIGKVVSTAATGSSCIICTETGQVYVWGHQILGLGPRVTSTIKPIQIESTIFSTNKLEGAFVKSVFAGSTSMGARTNDGNLFTWGFNRYGELGLSKKEGQLFPYPVFLPEEVKALDLGYDHSLFITR</sequence>
<dbReference type="Gene3D" id="2.130.10.30">
    <property type="entry name" value="Regulator of chromosome condensation 1/beta-lactamase-inhibitor protein II"/>
    <property type="match status" value="2"/>
</dbReference>
<proteinExistence type="predicted"/>
<dbReference type="SUPFAM" id="SSF50985">
    <property type="entry name" value="RCC1/BLIP-II"/>
    <property type="match status" value="1"/>
</dbReference>
<evidence type="ECO:0000313" key="3">
    <source>
        <dbReference type="WBParaSite" id="SVE_1952100.1"/>
    </source>
</evidence>
<dbReference type="PRINTS" id="PR00633">
    <property type="entry name" value="RCCNDNSATION"/>
</dbReference>
<protein>
    <submittedName>
        <fullName evidence="3">Williams-Beuren syndrome chromosomal region 16 protein (inferred by orthology to a human protein)</fullName>
    </submittedName>
</protein>
<feature type="repeat" description="RCC1" evidence="1">
    <location>
        <begin position="187"/>
        <end position="239"/>
    </location>
</feature>
<dbReference type="GO" id="GO:0070131">
    <property type="term" value="P:positive regulation of mitochondrial translation"/>
    <property type="evidence" value="ECO:0007669"/>
    <property type="project" value="TreeGrafter"/>
</dbReference>
<feature type="repeat" description="RCC1" evidence="1">
    <location>
        <begin position="240"/>
        <end position="291"/>
    </location>
</feature>
<reference evidence="3" key="2">
    <citation type="submission" date="2015-08" db="UniProtKB">
        <authorList>
            <consortium name="WormBaseParasite"/>
        </authorList>
    </citation>
    <scope>IDENTIFICATION</scope>
</reference>
<dbReference type="WBParaSite" id="SVE_1952100.1">
    <property type="protein sequence ID" value="SVE_1952100.1"/>
    <property type="gene ID" value="SVE_1952100"/>
</dbReference>
<reference evidence="2" key="1">
    <citation type="submission" date="2014-07" db="EMBL/GenBank/DDBJ databases">
        <authorList>
            <person name="Martin A.A"/>
            <person name="De Silva N."/>
        </authorList>
    </citation>
    <scope>NUCLEOTIDE SEQUENCE</scope>
</reference>
<feature type="repeat" description="RCC1" evidence="1">
    <location>
        <begin position="349"/>
        <end position="397"/>
    </location>
</feature>
<dbReference type="Pfam" id="PF13540">
    <property type="entry name" value="RCC1_2"/>
    <property type="match status" value="1"/>
</dbReference>
<dbReference type="InterPro" id="IPR053035">
    <property type="entry name" value="Mitochondrial_GEF_domain"/>
</dbReference>
<evidence type="ECO:0000256" key="1">
    <source>
        <dbReference type="PROSITE-ProRule" id="PRU00235"/>
    </source>
</evidence>
<dbReference type="PANTHER" id="PTHR46337">
    <property type="entry name" value="RCC1-LIKE G EXCHANGING FACTOR-LIKE PROTEIN"/>
    <property type="match status" value="1"/>
</dbReference>
<feature type="repeat" description="RCC1" evidence="1">
    <location>
        <begin position="64"/>
        <end position="126"/>
    </location>
</feature>
<dbReference type="GO" id="GO:0005743">
    <property type="term" value="C:mitochondrial inner membrane"/>
    <property type="evidence" value="ECO:0007669"/>
    <property type="project" value="TreeGrafter"/>
</dbReference>
<organism evidence="2 3">
    <name type="scientific">Strongyloides venezuelensis</name>
    <name type="common">Threadworm</name>
    <dbReference type="NCBI Taxonomy" id="75913"/>
    <lineage>
        <taxon>Eukaryota</taxon>
        <taxon>Metazoa</taxon>
        <taxon>Ecdysozoa</taxon>
        <taxon>Nematoda</taxon>
        <taxon>Chromadorea</taxon>
        <taxon>Rhabditida</taxon>
        <taxon>Tylenchina</taxon>
        <taxon>Panagrolaimomorpha</taxon>
        <taxon>Strongyloidoidea</taxon>
        <taxon>Strongyloididae</taxon>
        <taxon>Strongyloides</taxon>
    </lineage>
</organism>
<dbReference type="PROSITE" id="PS50012">
    <property type="entry name" value="RCC1_3"/>
    <property type="match status" value="4"/>
</dbReference>
<dbReference type="PANTHER" id="PTHR46337:SF1">
    <property type="entry name" value="RCC1-LIKE G EXCHANGING FACTOR-LIKE PROTEIN"/>
    <property type="match status" value="1"/>
</dbReference>
<keyword evidence="2" id="KW-1185">Reference proteome</keyword>
<dbReference type="InterPro" id="IPR009091">
    <property type="entry name" value="RCC1/BLIP-II"/>
</dbReference>
<dbReference type="GO" id="GO:0005085">
    <property type="term" value="F:guanyl-nucleotide exchange factor activity"/>
    <property type="evidence" value="ECO:0007669"/>
    <property type="project" value="TreeGrafter"/>
</dbReference>
<dbReference type="Pfam" id="PF00415">
    <property type="entry name" value="RCC1"/>
    <property type="match status" value="2"/>
</dbReference>
<dbReference type="GO" id="GO:0019843">
    <property type="term" value="F:rRNA binding"/>
    <property type="evidence" value="ECO:0007669"/>
    <property type="project" value="TreeGrafter"/>
</dbReference>
<dbReference type="STRING" id="75913.A0A0K0G461"/>